<dbReference type="InterPro" id="IPR008930">
    <property type="entry name" value="Terpenoid_cyclase/PrenylTrfase"/>
</dbReference>
<evidence type="ECO:0000259" key="7">
    <source>
        <dbReference type="Pfam" id="PF01397"/>
    </source>
</evidence>
<evidence type="ECO:0000256" key="5">
    <source>
        <dbReference type="ARBA" id="ARBA00023211"/>
    </source>
</evidence>
<evidence type="ECO:0000256" key="1">
    <source>
        <dbReference type="ARBA" id="ARBA00001936"/>
    </source>
</evidence>
<gene>
    <name evidence="9" type="ORF">POM88_034545</name>
</gene>
<reference evidence="9" key="2">
    <citation type="submission" date="2023-05" db="EMBL/GenBank/DDBJ databases">
        <authorList>
            <person name="Schelkunov M.I."/>
        </authorList>
    </citation>
    <scope>NUCLEOTIDE SEQUENCE</scope>
    <source>
        <strain evidence="9">Hsosn_3</strain>
        <tissue evidence="9">Leaf</tissue>
    </source>
</reference>
<keyword evidence="4" id="KW-0460">Magnesium</keyword>
<dbReference type="EMBL" id="JAUIZM010000008">
    <property type="protein sequence ID" value="KAK1368453.1"/>
    <property type="molecule type" value="Genomic_DNA"/>
</dbReference>
<keyword evidence="5" id="KW-0464">Manganese</keyword>
<evidence type="ECO:0000256" key="4">
    <source>
        <dbReference type="ARBA" id="ARBA00022842"/>
    </source>
</evidence>
<dbReference type="InterPro" id="IPR034741">
    <property type="entry name" value="Terpene_cyclase-like_1_C"/>
</dbReference>
<reference evidence="9" key="1">
    <citation type="submission" date="2023-02" db="EMBL/GenBank/DDBJ databases">
        <title>Genome of toxic invasive species Heracleum sosnowskyi carries increased number of genes despite the absence of recent whole-genome duplications.</title>
        <authorList>
            <person name="Schelkunov M."/>
            <person name="Shtratnikova V."/>
            <person name="Makarenko M."/>
            <person name="Klepikova A."/>
            <person name="Omelchenko D."/>
            <person name="Novikova G."/>
            <person name="Obukhova E."/>
            <person name="Bogdanov V."/>
            <person name="Penin A."/>
            <person name="Logacheva M."/>
        </authorList>
    </citation>
    <scope>NUCLEOTIDE SEQUENCE</scope>
    <source>
        <strain evidence="9">Hsosn_3</strain>
        <tissue evidence="9">Leaf</tissue>
    </source>
</reference>
<dbReference type="SFLD" id="SFLDS00005">
    <property type="entry name" value="Isoprenoid_Synthase_Type_I"/>
    <property type="match status" value="1"/>
</dbReference>
<proteinExistence type="predicted"/>
<dbReference type="GO" id="GO:0010333">
    <property type="term" value="F:terpene synthase activity"/>
    <property type="evidence" value="ECO:0007669"/>
    <property type="project" value="InterPro"/>
</dbReference>
<evidence type="ECO:0000313" key="9">
    <source>
        <dbReference type="EMBL" id="KAK1368453.1"/>
    </source>
</evidence>
<dbReference type="InterPro" id="IPR036965">
    <property type="entry name" value="Terpene_synth_N_sf"/>
</dbReference>
<dbReference type="Pfam" id="PF03936">
    <property type="entry name" value="Terpene_synth_C"/>
    <property type="match status" value="1"/>
</dbReference>
<evidence type="ECO:0000313" key="10">
    <source>
        <dbReference type="Proteomes" id="UP001237642"/>
    </source>
</evidence>
<dbReference type="PANTHER" id="PTHR31225:SF245">
    <property type="entry name" value="(-)-ALPHA-TERPINEOL SYNTHASE-LIKE"/>
    <property type="match status" value="1"/>
</dbReference>
<dbReference type="InterPro" id="IPR050148">
    <property type="entry name" value="Terpene_synthase-like"/>
</dbReference>
<dbReference type="AlphaFoldDB" id="A0AAD8HKI4"/>
<accession>A0AAD8HKI4</accession>
<dbReference type="Proteomes" id="UP001237642">
    <property type="component" value="Unassembled WGS sequence"/>
</dbReference>
<keyword evidence="10" id="KW-1185">Reference proteome</keyword>
<dbReference type="Gene3D" id="1.50.10.130">
    <property type="entry name" value="Terpene synthase, N-terminal domain"/>
    <property type="match status" value="1"/>
</dbReference>
<comment type="caution">
    <text evidence="9">The sequence shown here is derived from an EMBL/GenBank/DDBJ whole genome shotgun (WGS) entry which is preliminary data.</text>
</comment>
<dbReference type="PANTHER" id="PTHR31225">
    <property type="entry name" value="OS04G0344100 PROTEIN-RELATED"/>
    <property type="match status" value="1"/>
</dbReference>
<sequence length="515" mass="59708">MLFKNVADQLDQLELIDHLQRLGLGYHFEGEIKQTLEEIYNSDPAKNDLWEKNLHATALKFRLLRGHGYHTSSDVFKCFLENGKFKKSLGEDVKGILSLYEASYYSIEGESLMDEAYCFTSKILTECGKSSNVSDLGMQVTHALELPLQWRIQRFEARQYMDIYERSSAMMPAILQFAQFDFNFVQALNQEELKDVSRWWNKTGLGHKLDFIRDRLATSFLWCVGISCKPQHGYFRIQMAKVKQLITALDDVYDVYATLDELELELFTSVIERWDINSMTELPHYMKICFMTLYNLVNEIAYDMLMEQNIDVLPQLSKSWTDLLKTYLVEARWFHSGYKPTFDEFMSNGLVSITGPIIAIQTYIFTSNPIRKEDMEFIEGLPDFLRLASEIFRLSDDFGTSSNELKRGDVPKSIQCYMMDAGVSEEVARGCMINLMKKKWAAVMKRRFADDIPLDWSFVEILLNLVRTAHCMYNSGDDGHGVEDGLTKNRISSLFNEPIPLSRKLLSEKIKSRRF</sequence>
<dbReference type="InterPro" id="IPR044814">
    <property type="entry name" value="Terpene_cyclase_plant_C1"/>
</dbReference>
<feature type="domain" description="Terpene synthase N-terminal" evidence="7">
    <location>
        <begin position="7"/>
        <end position="144"/>
    </location>
</feature>
<feature type="domain" description="Terpene synthase metal-binding" evidence="8">
    <location>
        <begin position="202"/>
        <end position="440"/>
    </location>
</feature>
<evidence type="ECO:0000256" key="2">
    <source>
        <dbReference type="ARBA" id="ARBA00001946"/>
    </source>
</evidence>
<evidence type="ECO:0000256" key="6">
    <source>
        <dbReference type="ARBA" id="ARBA00023239"/>
    </source>
</evidence>
<name>A0AAD8HKI4_9APIA</name>
<dbReference type="InterPro" id="IPR005630">
    <property type="entry name" value="Terpene_synthase_metal-bd"/>
</dbReference>
<dbReference type="GO" id="GO:0000287">
    <property type="term" value="F:magnesium ion binding"/>
    <property type="evidence" value="ECO:0007669"/>
    <property type="project" value="InterPro"/>
</dbReference>
<comment type="cofactor">
    <cofactor evidence="2">
        <name>Mg(2+)</name>
        <dbReference type="ChEBI" id="CHEBI:18420"/>
    </cofactor>
</comment>
<dbReference type="SUPFAM" id="SSF48239">
    <property type="entry name" value="Terpenoid cyclases/Protein prenyltransferases"/>
    <property type="match status" value="1"/>
</dbReference>
<dbReference type="CDD" id="cd00684">
    <property type="entry name" value="Terpene_cyclase_plant_C1"/>
    <property type="match status" value="1"/>
</dbReference>
<dbReference type="SFLD" id="SFLDG01019">
    <property type="entry name" value="Terpene_Cyclase_Like_1_C_Termi"/>
    <property type="match status" value="1"/>
</dbReference>
<dbReference type="Pfam" id="PF01397">
    <property type="entry name" value="Terpene_synth"/>
    <property type="match status" value="1"/>
</dbReference>
<protein>
    <submittedName>
        <fullName evidence="9">(+)-delta-cadinene synthase</fullName>
    </submittedName>
</protein>
<evidence type="ECO:0000256" key="3">
    <source>
        <dbReference type="ARBA" id="ARBA00022723"/>
    </source>
</evidence>
<dbReference type="FunFam" id="1.10.600.10:FF:000007">
    <property type="entry name" value="Isoprene synthase, chloroplastic"/>
    <property type="match status" value="1"/>
</dbReference>
<comment type="cofactor">
    <cofactor evidence="1">
        <name>Mn(2+)</name>
        <dbReference type="ChEBI" id="CHEBI:29035"/>
    </cofactor>
</comment>
<dbReference type="GO" id="GO:0016102">
    <property type="term" value="P:diterpenoid biosynthetic process"/>
    <property type="evidence" value="ECO:0007669"/>
    <property type="project" value="InterPro"/>
</dbReference>
<dbReference type="InterPro" id="IPR008949">
    <property type="entry name" value="Isoprenoid_synthase_dom_sf"/>
</dbReference>
<dbReference type="Gene3D" id="1.10.600.10">
    <property type="entry name" value="Farnesyl Diphosphate Synthase"/>
    <property type="match status" value="1"/>
</dbReference>
<dbReference type="InterPro" id="IPR001906">
    <property type="entry name" value="Terpene_synth_N"/>
</dbReference>
<keyword evidence="6" id="KW-0456">Lyase</keyword>
<keyword evidence="3" id="KW-0479">Metal-binding</keyword>
<evidence type="ECO:0000259" key="8">
    <source>
        <dbReference type="Pfam" id="PF03936"/>
    </source>
</evidence>
<dbReference type="FunFam" id="1.50.10.130:FF:000001">
    <property type="entry name" value="Isoprene synthase, chloroplastic"/>
    <property type="match status" value="1"/>
</dbReference>
<organism evidence="9 10">
    <name type="scientific">Heracleum sosnowskyi</name>
    <dbReference type="NCBI Taxonomy" id="360622"/>
    <lineage>
        <taxon>Eukaryota</taxon>
        <taxon>Viridiplantae</taxon>
        <taxon>Streptophyta</taxon>
        <taxon>Embryophyta</taxon>
        <taxon>Tracheophyta</taxon>
        <taxon>Spermatophyta</taxon>
        <taxon>Magnoliopsida</taxon>
        <taxon>eudicotyledons</taxon>
        <taxon>Gunneridae</taxon>
        <taxon>Pentapetalae</taxon>
        <taxon>asterids</taxon>
        <taxon>campanulids</taxon>
        <taxon>Apiales</taxon>
        <taxon>Apiaceae</taxon>
        <taxon>Apioideae</taxon>
        <taxon>apioid superclade</taxon>
        <taxon>Tordylieae</taxon>
        <taxon>Tordyliinae</taxon>
        <taxon>Heracleum</taxon>
    </lineage>
</organism>
<dbReference type="SUPFAM" id="SSF48576">
    <property type="entry name" value="Terpenoid synthases"/>
    <property type="match status" value="1"/>
</dbReference>